<keyword evidence="2" id="KW-0862">Zinc</keyword>
<dbReference type="EMBL" id="AVOT02034381">
    <property type="protein sequence ID" value="MBW0528459.1"/>
    <property type="molecule type" value="Genomic_DNA"/>
</dbReference>
<dbReference type="PROSITE" id="PS50158">
    <property type="entry name" value="ZF_CCHC"/>
    <property type="match status" value="1"/>
</dbReference>
<keyword evidence="2" id="KW-0863">Zinc-finger</keyword>
<dbReference type="GO" id="GO:0003676">
    <property type="term" value="F:nucleic acid binding"/>
    <property type="evidence" value="ECO:0007669"/>
    <property type="project" value="InterPro"/>
</dbReference>
<evidence type="ECO:0000313" key="5">
    <source>
        <dbReference type="EMBL" id="MBW0528459.1"/>
    </source>
</evidence>
<keyword evidence="2" id="KW-0479">Metal-binding</keyword>
<dbReference type="InterPro" id="IPR036875">
    <property type="entry name" value="Znf_CCHC_sf"/>
</dbReference>
<evidence type="ECO:0000313" key="6">
    <source>
        <dbReference type="Proteomes" id="UP000765509"/>
    </source>
</evidence>
<protein>
    <recommendedName>
        <fullName evidence="4">CCHC-type domain-containing protein</fullName>
    </recommendedName>
</protein>
<organism evidence="5 6">
    <name type="scientific">Austropuccinia psidii MF-1</name>
    <dbReference type="NCBI Taxonomy" id="1389203"/>
    <lineage>
        <taxon>Eukaryota</taxon>
        <taxon>Fungi</taxon>
        <taxon>Dikarya</taxon>
        <taxon>Basidiomycota</taxon>
        <taxon>Pucciniomycotina</taxon>
        <taxon>Pucciniomycetes</taxon>
        <taxon>Pucciniales</taxon>
        <taxon>Sphaerophragmiaceae</taxon>
        <taxon>Austropuccinia</taxon>
    </lineage>
</organism>
<reference evidence="5" key="1">
    <citation type="submission" date="2021-03" db="EMBL/GenBank/DDBJ databases">
        <title>Draft genome sequence of rust myrtle Austropuccinia psidii MF-1, a brazilian biotype.</title>
        <authorList>
            <person name="Quecine M.C."/>
            <person name="Pachon D.M.R."/>
            <person name="Bonatelli M.L."/>
            <person name="Correr F.H."/>
            <person name="Franceschini L.M."/>
            <person name="Leite T.F."/>
            <person name="Margarido G.R.A."/>
            <person name="Almeida C.A."/>
            <person name="Ferrarezi J.A."/>
            <person name="Labate C.A."/>
        </authorList>
    </citation>
    <scope>NUCLEOTIDE SEQUENCE</scope>
    <source>
        <strain evidence="5">MF-1</strain>
    </source>
</reference>
<dbReference type="AlphaFoldDB" id="A0A9Q3I7A6"/>
<feature type="compositionally biased region" description="Basic and acidic residues" evidence="3">
    <location>
        <begin position="93"/>
        <end position="103"/>
    </location>
</feature>
<keyword evidence="6" id="KW-1185">Reference proteome</keyword>
<dbReference type="Pfam" id="PF00098">
    <property type="entry name" value="zf-CCHC"/>
    <property type="match status" value="1"/>
</dbReference>
<dbReference type="GO" id="GO:0008270">
    <property type="term" value="F:zinc ion binding"/>
    <property type="evidence" value="ECO:0007669"/>
    <property type="project" value="UniProtKB-KW"/>
</dbReference>
<evidence type="ECO:0000256" key="2">
    <source>
        <dbReference type="PROSITE-ProRule" id="PRU00047"/>
    </source>
</evidence>
<feature type="domain" description="CCHC-type" evidence="4">
    <location>
        <begin position="80"/>
        <end position="95"/>
    </location>
</feature>
<dbReference type="SMART" id="SM00343">
    <property type="entry name" value="ZnF_C2HC"/>
    <property type="match status" value="1"/>
</dbReference>
<dbReference type="OrthoDB" id="5431222at2759"/>
<proteinExistence type="predicted"/>
<comment type="caution">
    <text evidence="5">The sequence shown here is derived from an EMBL/GenBank/DDBJ whole genome shotgun (WGS) entry which is preliminary data.</text>
</comment>
<sequence length="103" mass="12128">MKMRDHKLLTQMPGELEHAVKSRCEKDFTLGEIANNLQEVWIGKSIGRYNNNRTGAKRYNPTIERKEAHYPEELEKTRTCHRCGSPNHYADNCPKDRKEIFPR</sequence>
<evidence type="ECO:0000259" key="4">
    <source>
        <dbReference type="PROSITE" id="PS50158"/>
    </source>
</evidence>
<dbReference type="InterPro" id="IPR001878">
    <property type="entry name" value="Znf_CCHC"/>
</dbReference>
<dbReference type="GO" id="GO:0006397">
    <property type="term" value="P:mRNA processing"/>
    <property type="evidence" value="ECO:0007669"/>
    <property type="project" value="UniProtKB-KW"/>
</dbReference>
<keyword evidence="1" id="KW-0507">mRNA processing</keyword>
<gene>
    <name evidence="5" type="ORF">O181_068174</name>
</gene>
<dbReference type="Gene3D" id="4.10.60.10">
    <property type="entry name" value="Zinc finger, CCHC-type"/>
    <property type="match status" value="1"/>
</dbReference>
<dbReference type="SUPFAM" id="SSF57756">
    <property type="entry name" value="Retrovirus zinc finger-like domains"/>
    <property type="match status" value="1"/>
</dbReference>
<dbReference type="Proteomes" id="UP000765509">
    <property type="component" value="Unassembled WGS sequence"/>
</dbReference>
<accession>A0A9Q3I7A6</accession>
<feature type="region of interest" description="Disordered" evidence="3">
    <location>
        <begin position="84"/>
        <end position="103"/>
    </location>
</feature>
<evidence type="ECO:0000256" key="1">
    <source>
        <dbReference type="ARBA" id="ARBA00022664"/>
    </source>
</evidence>
<name>A0A9Q3I7A6_9BASI</name>
<evidence type="ECO:0000256" key="3">
    <source>
        <dbReference type="SAM" id="MobiDB-lite"/>
    </source>
</evidence>